<dbReference type="InterPro" id="IPR040026">
    <property type="entry name" value="FliD"/>
</dbReference>
<dbReference type="RefSeq" id="WP_349946676.1">
    <property type="nucleotide sequence ID" value="NZ_CP157940.1"/>
</dbReference>
<keyword evidence="4 5" id="KW-0975">Bacterial flagellum</keyword>
<reference evidence="8" key="1">
    <citation type="submission" date="2024-06" db="EMBL/GenBank/DDBJ databases">
        <title>Lacrimispora cavernae sp. nov., a novel anaerobe isolated from bat guano pile inside a cave.</title>
        <authorList>
            <person name="Miller S.L."/>
            <person name="Lu N."/>
            <person name="King J."/>
            <person name="Sankaranarayanan K."/>
            <person name="Lawson P.A."/>
        </authorList>
    </citation>
    <scope>NUCLEOTIDE SEQUENCE</scope>
    <source>
        <strain evidence="8">BS-2</strain>
    </source>
</reference>
<organism evidence="8">
    <name type="scientific">Lacrimispora sp. BS-2</name>
    <dbReference type="NCBI Taxonomy" id="3151850"/>
    <lineage>
        <taxon>Bacteria</taxon>
        <taxon>Bacillati</taxon>
        <taxon>Bacillota</taxon>
        <taxon>Clostridia</taxon>
        <taxon>Lachnospirales</taxon>
        <taxon>Lachnospiraceae</taxon>
        <taxon>Lacrimispora</taxon>
    </lineage>
</organism>
<dbReference type="AlphaFoldDB" id="A0AAU7PQ61"/>
<evidence type="ECO:0000256" key="3">
    <source>
        <dbReference type="ARBA" id="ARBA00023054"/>
    </source>
</evidence>
<comment type="subunit">
    <text evidence="2 5">Homopentamer.</text>
</comment>
<evidence type="ECO:0000256" key="2">
    <source>
        <dbReference type="ARBA" id="ARBA00011255"/>
    </source>
</evidence>
<evidence type="ECO:0000313" key="8">
    <source>
        <dbReference type="EMBL" id="XBS54192.1"/>
    </source>
</evidence>
<proteinExistence type="inferred from homology"/>
<dbReference type="GO" id="GO:0009424">
    <property type="term" value="C:bacterial-type flagellum hook"/>
    <property type="evidence" value="ECO:0007669"/>
    <property type="project" value="UniProtKB-UniRule"/>
</dbReference>
<evidence type="ECO:0000256" key="4">
    <source>
        <dbReference type="ARBA" id="ARBA00023143"/>
    </source>
</evidence>
<name>A0AAU7PQ61_9FIRM</name>
<dbReference type="EMBL" id="CP157940">
    <property type="protein sequence ID" value="XBS54192.1"/>
    <property type="molecule type" value="Genomic_DNA"/>
</dbReference>
<dbReference type="InterPro" id="IPR010809">
    <property type="entry name" value="FliD_C"/>
</dbReference>
<keyword evidence="3" id="KW-0175">Coiled coil</keyword>
<gene>
    <name evidence="8" type="primary">fliD</name>
    <name evidence="8" type="ORF">ABFV83_20755</name>
</gene>
<accession>A0AAU7PQ61</accession>
<dbReference type="InterPro" id="IPR010810">
    <property type="entry name" value="Flagellin_hook_IN_motif"/>
</dbReference>
<dbReference type="Pfam" id="PF02465">
    <property type="entry name" value="FliD_N"/>
    <property type="match status" value="1"/>
</dbReference>
<feature type="domain" description="Flagellar hook-associated protein 2 N-terminal" evidence="6">
    <location>
        <begin position="25"/>
        <end position="129"/>
    </location>
</feature>
<keyword evidence="8" id="KW-0966">Cell projection</keyword>
<dbReference type="Pfam" id="PF07196">
    <property type="entry name" value="Flagellin_IN"/>
    <property type="match status" value="1"/>
</dbReference>
<dbReference type="GO" id="GO:0071973">
    <property type="term" value="P:bacterial-type flagellum-dependent cell motility"/>
    <property type="evidence" value="ECO:0007669"/>
    <property type="project" value="TreeGrafter"/>
</dbReference>
<comment type="function">
    <text evidence="5">Required for morphogenesis and for the elongation of the flagellar filament by facilitating polymerization of the flagellin monomers at the tip of growing filament. Forms a capping structure, which prevents flagellin subunits (transported through the central channel of the flagellum) from leaking out without polymerization at the distal end.</text>
</comment>
<keyword evidence="8" id="KW-0969">Cilium</keyword>
<keyword evidence="5" id="KW-0964">Secreted</keyword>
<dbReference type="PANTHER" id="PTHR30288:SF0">
    <property type="entry name" value="FLAGELLAR HOOK-ASSOCIATED PROTEIN 2"/>
    <property type="match status" value="1"/>
</dbReference>
<feature type="domain" description="Flagellar hook-associated protein 2 C-terminal" evidence="7">
    <location>
        <begin position="504"/>
        <end position="782"/>
    </location>
</feature>
<evidence type="ECO:0000259" key="7">
    <source>
        <dbReference type="Pfam" id="PF07195"/>
    </source>
</evidence>
<comment type="similarity">
    <text evidence="1 5">Belongs to the FliD family.</text>
</comment>
<protein>
    <recommendedName>
        <fullName evidence="5">Flagellar hook-associated protein 2</fullName>
        <shortName evidence="5">HAP2</shortName>
    </recommendedName>
    <alternativeName>
        <fullName evidence="5">Flagellar cap protein</fullName>
    </alternativeName>
</protein>
<dbReference type="InterPro" id="IPR003481">
    <property type="entry name" value="FliD_N"/>
</dbReference>
<dbReference type="GO" id="GO:0009421">
    <property type="term" value="C:bacterial-type flagellum filament cap"/>
    <property type="evidence" value="ECO:0007669"/>
    <property type="project" value="InterPro"/>
</dbReference>
<dbReference type="GO" id="GO:0007155">
    <property type="term" value="P:cell adhesion"/>
    <property type="evidence" value="ECO:0007669"/>
    <property type="project" value="InterPro"/>
</dbReference>
<keyword evidence="8" id="KW-0282">Flagellum</keyword>
<dbReference type="GO" id="GO:0005576">
    <property type="term" value="C:extracellular region"/>
    <property type="evidence" value="ECO:0007669"/>
    <property type="project" value="UniProtKB-SubCell"/>
</dbReference>
<comment type="subcellular location">
    <subcellularLocation>
        <location evidence="5">Secreted</location>
    </subcellularLocation>
    <subcellularLocation>
        <location evidence="5">Bacterial flagellum</location>
    </subcellularLocation>
</comment>
<evidence type="ECO:0000259" key="6">
    <source>
        <dbReference type="Pfam" id="PF02465"/>
    </source>
</evidence>
<evidence type="ECO:0000256" key="1">
    <source>
        <dbReference type="ARBA" id="ARBA00009764"/>
    </source>
</evidence>
<dbReference type="PANTHER" id="PTHR30288">
    <property type="entry name" value="FLAGELLAR CAP/ASSEMBLY PROTEIN FLID"/>
    <property type="match status" value="1"/>
</dbReference>
<dbReference type="Pfam" id="PF07195">
    <property type="entry name" value="FliD_C"/>
    <property type="match status" value="1"/>
</dbReference>
<evidence type="ECO:0000256" key="5">
    <source>
        <dbReference type="RuleBase" id="RU362066"/>
    </source>
</evidence>
<sequence>MASVYNNISNTTSASSIRGFGGLASGLDRDSLIEGMTAATRAKIAKQQKSKQTMQWKQDAYRSISSKLIEFSRKYTSYTNPETNLASAAFWTRSNVTPTGINSKYIQVTGSPTSSSNISIAGVEQLAKKASVVSSDYVTSGALTTGELKVDEMTTVSTLAGESLKFKVNDKTYNVQLGNGNYSNATEAVKSIKEALKGIAVGGRTLADIVDVEAETGTPDAENAPFKLNFKSIDGAGNTVSMAGGSDGALKALGFESQEAFATLAEQGKTVMNGSGFDMPQDEWNNIKAKQDFFKELSFQDRVNGKKMTFTYNGVSKSITLEYDPNEPNALDKFAADIENKLAKEFGSGRIAVSITDGQLQFKTQKPNASGEIDYSSELSISSADAGLLGTTGALKVEKGQSNRLNLDVAVGQSGLKNIPSGWDITINGKTITGIDSNSTMNDIINKINSSDAGVTVTYMKNADCFSIVSNEEGASGSVKLSNDAAMLFGAMKEDGTALEGIGQDAIINVRYGDSADTVKLTRGSNTFTLEGMNVTVSGTFNKDGDDKSQEVILNAKADSDKIVKAVTDMIKDYNALIKLVNDEISTKPNRNYGPLTDEQKAEMKDSQIEKWETEAKKGLLFGDSELRSLSDSMRFVFGVGSSETARLEALGFSKSTDYSENGAIVFNEEKFRTALENSGEELQDLFTRSADASTGDQGGVMKRLTGTINKYASVTGASKGSLVEKAGSVYAPSSILSNTLKKSMDEVDKYISRLQSQLKVETDRYIKQFTSLETVIAQMNSQSSWLQSSFGG</sequence>